<dbReference type="RefSeq" id="WP_180307401.1">
    <property type="nucleotide sequence ID" value="NZ_CP058952.1"/>
</dbReference>
<organism evidence="1 2">
    <name type="scientific">Chitinibacter fontanus</name>
    <dbReference type="NCBI Taxonomy" id="1737446"/>
    <lineage>
        <taxon>Bacteria</taxon>
        <taxon>Pseudomonadati</taxon>
        <taxon>Pseudomonadota</taxon>
        <taxon>Betaproteobacteria</taxon>
        <taxon>Neisseriales</taxon>
        <taxon>Chitinibacteraceae</taxon>
        <taxon>Chitinibacter</taxon>
    </lineage>
</organism>
<evidence type="ECO:0000313" key="1">
    <source>
        <dbReference type="EMBL" id="QLI80257.1"/>
    </source>
</evidence>
<dbReference type="Pfam" id="PF13148">
    <property type="entry name" value="DUF3987"/>
    <property type="match status" value="1"/>
</dbReference>
<accession>A0A7D5V785</accession>
<dbReference type="EMBL" id="CP058952">
    <property type="protein sequence ID" value="QLI80257.1"/>
    <property type="molecule type" value="Genomic_DNA"/>
</dbReference>
<reference evidence="1 2" key="1">
    <citation type="journal article" date="2016" name="Int. J. Syst. Evol. Microbiol.">
        <title>Chitinibacter fontanus sp. nov., isolated from a spring.</title>
        <authorList>
            <person name="Sheu S.Y."/>
            <person name="Li Y.S."/>
            <person name="Young C.C."/>
            <person name="Chen W.M."/>
        </authorList>
    </citation>
    <scope>NUCLEOTIDE SEQUENCE [LARGE SCALE GENOMIC DNA]</scope>
    <source>
        <strain evidence="1 2">STM-7</strain>
    </source>
</reference>
<dbReference type="Proteomes" id="UP000510822">
    <property type="component" value="Chromosome"/>
</dbReference>
<name>A0A7D5V785_9NEIS</name>
<dbReference type="AlphaFoldDB" id="A0A7D5V785"/>
<evidence type="ECO:0000313" key="2">
    <source>
        <dbReference type="Proteomes" id="UP000510822"/>
    </source>
</evidence>
<protein>
    <submittedName>
        <fullName evidence="1">DUF3987 domain-containing protein</fullName>
    </submittedName>
</protein>
<dbReference type="KEGG" id="cfon:HZU75_01195"/>
<dbReference type="InterPro" id="IPR025048">
    <property type="entry name" value="DUF3987"/>
</dbReference>
<gene>
    <name evidence="1" type="ORF">HZU75_01195</name>
</gene>
<sequence length="509" mass="57976">MNYATSLAQNSSYEWDLPKRTSQYVEQIHKKTGSPISLIVAMLLTVYSEAGQGVYDLQMPDGRMTPLGLFSLIIADSGEGKSAVLDLIRQAIVDLESELADQHTTRMKEFSVAEKIWKIHDDALKKELTRAVCKDLPIEEIEKRIELHQDASPKKPRLIKFSYSKFTPEAFLSGLKIHWPNVCIDLDEAGEFFNGRPANDLPIFIHAWDGKSLSKDTSVEQTTVFVKSPRVAGMFALQESQLLRYFERRQGEARGIGFWARFLVCKPKSTQGYRNIEDLNFTSPDLDSLYARMRELMLSSIDSNGEPVTTRKVLYFDPHAANYLIQLGQKIESSMMPDGALSKAKDHGSKKVRNIARIAAALSLFESDWDVITVGFVKFAENIMDYFTDEFLAVFGEPEKQSQLHQNAEALWEWLVGFTLKNSNRYVLKSEIMKLAIPTRLRKIEELNPAIEYLASINRIGNFFYENLNYIDTSPRDNYDTASLGLAINRYRFGRKKKTPFSAFSTFTL</sequence>
<proteinExistence type="predicted"/>
<keyword evidence="2" id="KW-1185">Reference proteome</keyword>